<feature type="compositionally biased region" description="Low complexity" evidence="2">
    <location>
        <begin position="95"/>
        <end position="108"/>
    </location>
</feature>
<protein>
    <submittedName>
        <fullName evidence="3">Uncharacterized protein</fullName>
    </submittedName>
</protein>
<keyword evidence="1" id="KW-0560">Oxidoreductase</keyword>
<dbReference type="PANTHER" id="PTHR35870:SF1">
    <property type="entry name" value="PROTEIN, PUTATIVE (AFU_ORTHOLOGUE AFUA_5G03330)-RELATED"/>
    <property type="match status" value="1"/>
</dbReference>
<gene>
    <name evidence="3" type="ORF">IWX90DRAFT_138070</name>
</gene>
<feature type="region of interest" description="Disordered" evidence="2">
    <location>
        <begin position="415"/>
        <end position="436"/>
    </location>
</feature>
<dbReference type="InterPro" id="IPR025337">
    <property type="entry name" value="Questin_oxidase-like"/>
</dbReference>
<dbReference type="Proteomes" id="UP001456524">
    <property type="component" value="Unassembled WGS sequence"/>
</dbReference>
<keyword evidence="4" id="KW-1185">Reference proteome</keyword>
<organism evidence="3 4">
    <name type="scientific">Phyllosticta citrichinensis</name>
    <dbReference type="NCBI Taxonomy" id="1130410"/>
    <lineage>
        <taxon>Eukaryota</taxon>
        <taxon>Fungi</taxon>
        <taxon>Dikarya</taxon>
        <taxon>Ascomycota</taxon>
        <taxon>Pezizomycotina</taxon>
        <taxon>Dothideomycetes</taxon>
        <taxon>Dothideomycetes incertae sedis</taxon>
        <taxon>Botryosphaeriales</taxon>
        <taxon>Phyllostictaceae</taxon>
        <taxon>Phyllosticta</taxon>
    </lineage>
</organism>
<dbReference type="Pfam" id="PF14027">
    <property type="entry name" value="Questin_oxidase"/>
    <property type="match status" value="1"/>
</dbReference>
<evidence type="ECO:0000256" key="2">
    <source>
        <dbReference type="SAM" id="MobiDB-lite"/>
    </source>
</evidence>
<accession>A0ABR1XYQ0</accession>
<dbReference type="EMBL" id="JBBWUH010000003">
    <property type="protein sequence ID" value="KAK8173297.1"/>
    <property type="molecule type" value="Genomic_DNA"/>
</dbReference>
<name>A0ABR1XYQ0_9PEZI</name>
<evidence type="ECO:0000313" key="3">
    <source>
        <dbReference type="EMBL" id="KAK8173297.1"/>
    </source>
</evidence>
<feature type="region of interest" description="Disordered" evidence="2">
    <location>
        <begin position="84"/>
        <end position="108"/>
    </location>
</feature>
<feature type="compositionally biased region" description="Low complexity" evidence="2">
    <location>
        <begin position="415"/>
        <end position="426"/>
    </location>
</feature>
<comment type="caution">
    <text evidence="3">The sequence shown here is derived from an EMBL/GenBank/DDBJ whole genome shotgun (WGS) entry which is preliminary data.</text>
</comment>
<evidence type="ECO:0000313" key="4">
    <source>
        <dbReference type="Proteomes" id="UP001456524"/>
    </source>
</evidence>
<evidence type="ECO:0000256" key="1">
    <source>
        <dbReference type="ARBA" id="ARBA00023002"/>
    </source>
</evidence>
<reference evidence="3 4" key="1">
    <citation type="journal article" date="2022" name="G3 (Bethesda)">
        <title>Enemy or ally: a genomic approach to elucidate the lifestyle of Phyllosticta citrichinaensis.</title>
        <authorList>
            <person name="Buijs V.A."/>
            <person name="Groenewald J.Z."/>
            <person name="Haridas S."/>
            <person name="LaButti K.M."/>
            <person name="Lipzen A."/>
            <person name="Martin F.M."/>
            <person name="Barry K."/>
            <person name="Grigoriev I.V."/>
            <person name="Crous P.W."/>
            <person name="Seidl M.F."/>
        </authorList>
    </citation>
    <scope>NUCLEOTIDE SEQUENCE [LARGE SCALE GENOMIC DNA]</scope>
    <source>
        <strain evidence="3 4">CBS 129764</strain>
    </source>
</reference>
<dbReference type="PANTHER" id="PTHR35870">
    <property type="entry name" value="PROTEIN, PUTATIVE (AFU_ORTHOLOGUE AFUA_5G03330)-RELATED"/>
    <property type="match status" value="1"/>
</dbReference>
<sequence>MTDSSKILLTGEEKPVYQLGPLKKELAELTTQLLCDNHTEFHVFINDKGFHNHIPHQLLTLYALSAPSSALTAAYKDNSTYQKPLKPAHAETTTALSQSKSASSPSAASSFPYTEHLGDGDYYQDYVVFFATQAVAKGWPTVVREALFADTPQATDLLARLFSGLVHPLLHLGFGVEFALEGVVVEGLAQAAVHDGWTARVFRDCDAAAAAKKVIQTGRTGRRKGFLELVRAVSADETIREAARSVGQYSVGREMCDSVSERLADVAGEFVVWDTDEDVERRAKEVVNAAVLLATTALQPHHIPKLDFFHMHLITSSISLLALLHSPALDLPASTRARLLTLFARTALFVYATRGAQPLSPARLYTYAPKRPDDDEATLVARAVKLPADDGHAAKALRGVLAAWQVCGARQQDAQQHKQQQQQQQQKENKEEQEEAFEWGITDDATWRKAAHLVVDAVEAPGPKWVKTAAWVESWAEVPLVEDEGKSVGT</sequence>
<proteinExistence type="predicted"/>